<keyword evidence="9" id="KW-0072">Autophagy</keyword>
<evidence type="ECO:0000256" key="2">
    <source>
        <dbReference type="ARBA" id="ARBA00010958"/>
    </source>
</evidence>
<dbReference type="InterPro" id="IPR046792">
    <property type="entry name" value="Peptidase_C54_cat"/>
</dbReference>
<feature type="compositionally biased region" description="Polar residues" evidence="12">
    <location>
        <begin position="320"/>
        <end position="344"/>
    </location>
</feature>
<evidence type="ECO:0000256" key="3">
    <source>
        <dbReference type="ARBA" id="ARBA00022448"/>
    </source>
</evidence>
<keyword evidence="5" id="KW-0645">Protease</keyword>
<feature type="domain" description="Peptidase C54 catalytic" evidence="13">
    <location>
        <begin position="747"/>
        <end position="1014"/>
    </location>
</feature>
<dbReference type="PANTHER" id="PTHR22624:SF49">
    <property type="entry name" value="CYSTEINE PROTEASE"/>
    <property type="match status" value="1"/>
</dbReference>
<feature type="compositionally biased region" description="Low complexity" evidence="12">
    <location>
        <begin position="266"/>
        <end position="276"/>
    </location>
</feature>
<dbReference type="GO" id="GO:0034727">
    <property type="term" value="P:piecemeal microautophagy of the nucleus"/>
    <property type="evidence" value="ECO:0007669"/>
    <property type="project" value="TreeGrafter"/>
</dbReference>
<dbReference type="GO" id="GO:0016485">
    <property type="term" value="P:protein processing"/>
    <property type="evidence" value="ECO:0007669"/>
    <property type="project" value="TreeGrafter"/>
</dbReference>
<dbReference type="AlphaFoldDB" id="A0A261XVX5"/>
<feature type="region of interest" description="Disordered" evidence="12">
    <location>
        <begin position="28"/>
        <end position="92"/>
    </location>
</feature>
<evidence type="ECO:0000256" key="6">
    <source>
        <dbReference type="ARBA" id="ARBA00022801"/>
    </source>
</evidence>
<feature type="region of interest" description="Disordered" evidence="12">
    <location>
        <begin position="320"/>
        <end position="398"/>
    </location>
</feature>
<evidence type="ECO:0000256" key="9">
    <source>
        <dbReference type="ARBA" id="ARBA00023006"/>
    </source>
</evidence>
<evidence type="ECO:0000313" key="15">
    <source>
        <dbReference type="Proteomes" id="UP000242875"/>
    </source>
</evidence>
<accession>A0A261XVX5</accession>
<evidence type="ECO:0000256" key="7">
    <source>
        <dbReference type="ARBA" id="ARBA00022807"/>
    </source>
</evidence>
<reference evidence="14 15" key="1">
    <citation type="journal article" date="2017" name="Mycologia">
        <title>Bifiguratus adelaidae, gen. et sp. nov., a new member of Mucoromycotina in endophytic and soil-dwelling habitats.</title>
        <authorList>
            <person name="Torres-Cruz T.J."/>
            <person name="Billingsley Tobias T.L."/>
            <person name="Almatruk M."/>
            <person name="Hesse C."/>
            <person name="Kuske C.R."/>
            <person name="Desiro A."/>
            <person name="Benucci G.M."/>
            <person name="Bonito G."/>
            <person name="Stajich J.E."/>
            <person name="Dunlap C."/>
            <person name="Arnold A.E."/>
            <person name="Porras-Alfaro A."/>
        </authorList>
    </citation>
    <scope>NUCLEOTIDE SEQUENCE [LARGE SCALE GENOMIC DNA]</scope>
    <source>
        <strain evidence="14 15">AZ0501</strain>
    </source>
</reference>
<evidence type="ECO:0000256" key="5">
    <source>
        <dbReference type="ARBA" id="ARBA00022670"/>
    </source>
</evidence>
<feature type="compositionally biased region" description="Polar residues" evidence="12">
    <location>
        <begin position="289"/>
        <end position="298"/>
    </location>
</feature>
<dbReference type="Pfam" id="PF03416">
    <property type="entry name" value="Peptidase_C54"/>
    <property type="match status" value="1"/>
</dbReference>
<dbReference type="OrthoDB" id="2960936at2759"/>
<keyword evidence="6" id="KW-0378">Hydrolase</keyword>
<comment type="subcellular location">
    <subcellularLocation>
        <location evidence="1">Cytoplasm</location>
    </subcellularLocation>
</comment>
<dbReference type="GO" id="GO:0000423">
    <property type="term" value="P:mitophagy"/>
    <property type="evidence" value="ECO:0007669"/>
    <property type="project" value="TreeGrafter"/>
</dbReference>
<dbReference type="GO" id="GO:0004197">
    <property type="term" value="F:cysteine-type endopeptidase activity"/>
    <property type="evidence" value="ECO:0007669"/>
    <property type="project" value="TreeGrafter"/>
</dbReference>
<dbReference type="Proteomes" id="UP000242875">
    <property type="component" value="Unassembled WGS sequence"/>
</dbReference>
<keyword evidence="4" id="KW-0963">Cytoplasm</keyword>
<evidence type="ECO:0000256" key="11">
    <source>
        <dbReference type="ARBA" id="ARBA00030240"/>
    </source>
</evidence>
<evidence type="ECO:0000256" key="12">
    <source>
        <dbReference type="SAM" id="MobiDB-lite"/>
    </source>
</evidence>
<feature type="compositionally biased region" description="Polar residues" evidence="12">
    <location>
        <begin position="242"/>
        <end position="257"/>
    </location>
</feature>
<dbReference type="EMBL" id="MVBO01000145">
    <property type="protein sequence ID" value="OZJ02535.1"/>
    <property type="molecule type" value="Genomic_DNA"/>
</dbReference>
<dbReference type="GO" id="GO:0005737">
    <property type="term" value="C:cytoplasm"/>
    <property type="evidence" value="ECO:0007669"/>
    <property type="project" value="UniProtKB-SubCell"/>
</dbReference>
<sequence length="1056" mass="115169">MEDDSNLFNKARNAQRLERFKNLFRAGNTAAGNYSPALTTKAPGAQARAKGYSKPAEGKQADRLSGQVDKSRPMQRVVGERASPPSPTRFERASSRINSFAAANTSSVNRPHAPPTYDGINARNSISNELLQKMGSWLYSTIAKDRSLPRQVYTSDTIWLLGKAFPFDEAGGEINLIRDRPKRASSIFNFNPWGDEDRLSVSNKRHSMLNLPALQSPIPPGNSSPPMDLTRPKLPRSHSASHEQVLTQSRTSSTSPHRFTMDQSHRSSSPSRLASPTKEDSNIQEEASIDTSRTSTPGTVAHVVYPHRFRAVSLTSKATSYGQPASTQDTVYSSPPLQSPTSSRYLFRHQGKPLPSSPLTSTQRIDIWGASSPVSAREMSGGTQSRSDSHSPSPSKSTPILEAMAKVDYTQAGDVRSTFIPSEPGTKAAGARHSLNNGLHTDTKRASLFNPETVDQGEEHAGSWSGDEEWQRARIAIPVEAEDTNEKANGNAALISNSSGIQALETTFSSASLSSDITSDFENGPGGSRRETWHMFSDEATDADEGDDIVSLTDSIQGKRVSNVDKLADATGFSFDSSCSDSTGSTAMRTRTIDIPYSHSVSSDASDLITVGVTAEKLASSNHVKLSSLGSSSISSEIPVKAADDSQQGMSPNQLHIHLEAPNTPRISSAEGTKVAADADTTNTSLWISSLEVTPSSSRRPSGDSDQLSLSSFNLPFETMSSVSRPNSPFSGTNSSDLSNNQLQLVQFIQDFQSLAAFSYRKDFSRFMQTYLTSDAGWGCMHRCCQSLLCNAMLIRTFGRDHGKIRKDDPRWRRYVEIISLFMDDPSPEAGFSIYKLVEAGKLYGTNVAEWFGPTITAKVIELLATEISLDLAICVCSDAAVYKSDVMQYLQSHDGSLQPTLLLIATRLGLETINPVYYPSIQACFKLKQSVGIAGGRPNSAMYFCGCQGDDVLCIDPHTTKPALGVKPRDMYTESDLATFHLEGPNCVHITQLDPSMLIGFLILDIQDFDDFCVSFQRVFGSLKPIFTIEEYPLLYTDDNWCNNEAVMLESDDSL</sequence>
<dbReference type="GO" id="GO:0019786">
    <property type="term" value="F:protein-phosphatidylethanolamide deconjugating activity"/>
    <property type="evidence" value="ECO:0007669"/>
    <property type="project" value="InterPro"/>
</dbReference>
<comment type="similarity">
    <text evidence="2">Belongs to the peptidase C54 family.</text>
</comment>
<keyword evidence="15" id="KW-1185">Reference proteome</keyword>
<gene>
    <name evidence="14" type="ORF">BZG36_04138</name>
</gene>
<feature type="region of interest" description="Disordered" evidence="12">
    <location>
        <begin position="416"/>
        <end position="443"/>
    </location>
</feature>
<evidence type="ECO:0000256" key="10">
    <source>
        <dbReference type="ARBA" id="ARBA00029362"/>
    </source>
</evidence>
<evidence type="ECO:0000256" key="8">
    <source>
        <dbReference type="ARBA" id="ARBA00022927"/>
    </source>
</evidence>
<protein>
    <recommendedName>
        <fullName evidence="11">Autophagy-related protein 4</fullName>
    </recommendedName>
</protein>
<evidence type="ECO:0000256" key="4">
    <source>
        <dbReference type="ARBA" id="ARBA00022490"/>
    </source>
</evidence>
<dbReference type="GO" id="GO:0035973">
    <property type="term" value="P:aggrephagy"/>
    <property type="evidence" value="ECO:0007669"/>
    <property type="project" value="TreeGrafter"/>
</dbReference>
<dbReference type="GO" id="GO:0000045">
    <property type="term" value="P:autophagosome assembly"/>
    <property type="evidence" value="ECO:0007669"/>
    <property type="project" value="TreeGrafter"/>
</dbReference>
<dbReference type="PANTHER" id="PTHR22624">
    <property type="entry name" value="CYSTEINE PROTEASE ATG4"/>
    <property type="match status" value="1"/>
</dbReference>
<proteinExistence type="inferred from homology"/>
<comment type="catalytic activity">
    <reaction evidence="10">
        <text>[protein]-C-terminal L-amino acid-glycyl-phosphatidylethanolamide + H2O = [protein]-C-terminal L-amino acid-glycine + a 1,2-diacyl-sn-glycero-3-phosphoethanolamine</text>
        <dbReference type="Rhea" id="RHEA:67548"/>
        <dbReference type="Rhea" id="RHEA-COMP:17323"/>
        <dbReference type="Rhea" id="RHEA-COMP:17324"/>
        <dbReference type="ChEBI" id="CHEBI:15377"/>
        <dbReference type="ChEBI" id="CHEBI:64612"/>
        <dbReference type="ChEBI" id="CHEBI:172940"/>
        <dbReference type="ChEBI" id="CHEBI:172941"/>
    </reaction>
    <physiologicalReaction direction="left-to-right" evidence="10">
        <dbReference type="Rhea" id="RHEA:67549"/>
    </physiologicalReaction>
</comment>
<keyword evidence="7" id="KW-0788">Thiol protease</keyword>
<comment type="caution">
    <text evidence="14">The sequence shown here is derived from an EMBL/GenBank/DDBJ whole genome shotgun (WGS) entry which is preliminary data.</text>
</comment>
<evidence type="ECO:0000256" key="1">
    <source>
        <dbReference type="ARBA" id="ARBA00004496"/>
    </source>
</evidence>
<keyword evidence="3" id="KW-0813">Transport</keyword>
<keyword evidence="8" id="KW-0653">Protein transport</keyword>
<feature type="region of interest" description="Disordered" evidence="12">
    <location>
        <begin position="211"/>
        <end position="299"/>
    </location>
</feature>
<organism evidence="14 15">
    <name type="scientific">Bifiguratus adelaidae</name>
    <dbReference type="NCBI Taxonomy" id="1938954"/>
    <lineage>
        <taxon>Eukaryota</taxon>
        <taxon>Fungi</taxon>
        <taxon>Fungi incertae sedis</taxon>
        <taxon>Mucoromycota</taxon>
        <taxon>Mucoromycotina</taxon>
        <taxon>Endogonomycetes</taxon>
        <taxon>Endogonales</taxon>
        <taxon>Endogonales incertae sedis</taxon>
        <taxon>Bifiguratus</taxon>
    </lineage>
</organism>
<dbReference type="GO" id="GO:0015031">
    <property type="term" value="P:protein transport"/>
    <property type="evidence" value="ECO:0007669"/>
    <property type="project" value="UniProtKB-KW"/>
</dbReference>
<evidence type="ECO:0000313" key="14">
    <source>
        <dbReference type="EMBL" id="OZJ02535.1"/>
    </source>
</evidence>
<dbReference type="SUPFAM" id="SSF54001">
    <property type="entry name" value="Cysteine proteinases"/>
    <property type="match status" value="1"/>
</dbReference>
<name>A0A261XVX5_9FUNG</name>
<dbReference type="InterPro" id="IPR038765">
    <property type="entry name" value="Papain-like_cys_pep_sf"/>
</dbReference>
<evidence type="ECO:0000259" key="13">
    <source>
        <dbReference type="Pfam" id="PF03416"/>
    </source>
</evidence>
<dbReference type="InterPro" id="IPR005078">
    <property type="entry name" value="Peptidase_C54"/>
</dbReference>